<accession>A0AAW0WZQ3</accession>
<comment type="caution">
    <text evidence="2">The sequence shown here is derived from an EMBL/GenBank/DDBJ whole genome shotgun (WGS) entry which is preliminary data.</text>
</comment>
<evidence type="ECO:0000313" key="2">
    <source>
        <dbReference type="EMBL" id="KAK8737803.1"/>
    </source>
</evidence>
<protein>
    <recommendedName>
        <fullName evidence="1">Ig-like domain-containing protein</fullName>
    </recommendedName>
</protein>
<evidence type="ECO:0000313" key="3">
    <source>
        <dbReference type="Proteomes" id="UP001445076"/>
    </source>
</evidence>
<name>A0AAW0WZQ3_CHEQU</name>
<gene>
    <name evidence="2" type="ORF">OTU49_004250</name>
</gene>
<dbReference type="AlphaFoldDB" id="A0AAW0WZQ3"/>
<sequence length="111" mass="12084">MCTFSQWTTQTSVMVSRSHKTSLRLTSTSAGSATHRAKGIHLASLLLLCCATHAGGAGVLQRFVETPRSVQVREGVDVALRCRVAHQQGQAQWTKDGFALGFEREVPGYPR</sequence>
<dbReference type="Gene3D" id="2.60.40.10">
    <property type="entry name" value="Immunoglobulins"/>
    <property type="match status" value="1"/>
</dbReference>
<evidence type="ECO:0000259" key="1">
    <source>
        <dbReference type="PROSITE" id="PS50835"/>
    </source>
</evidence>
<dbReference type="PROSITE" id="PS50835">
    <property type="entry name" value="IG_LIKE"/>
    <property type="match status" value="1"/>
</dbReference>
<dbReference type="EMBL" id="JARKIK010000041">
    <property type="protein sequence ID" value="KAK8737803.1"/>
    <property type="molecule type" value="Genomic_DNA"/>
</dbReference>
<dbReference type="InterPro" id="IPR036179">
    <property type="entry name" value="Ig-like_dom_sf"/>
</dbReference>
<dbReference type="SUPFAM" id="SSF48726">
    <property type="entry name" value="Immunoglobulin"/>
    <property type="match status" value="1"/>
</dbReference>
<dbReference type="InterPro" id="IPR007110">
    <property type="entry name" value="Ig-like_dom"/>
</dbReference>
<keyword evidence="3" id="KW-1185">Reference proteome</keyword>
<dbReference type="InterPro" id="IPR013783">
    <property type="entry name" value="Ig-like_fold"/>
</dbReference>
<dbReference type="Proteomes" id="UP001445076">
    <property type="component" value="Unassembled WGS sequence"/>
</dbReference>
<organism evidence="2 3">
    <name type="scientific">Cherax quadricarinatus</name>
    <name type="common">Australian red claw crayfish</name>
    <dbReference type="NCBI Taxonomy" id="27406"/>
    <lineage>
        <taxon>Eukaryota</taxon>
        <taxon>Metazoa</taxon>
        <taxon>Ecdysozoa</taxon>
        <taxon>Arthropoda</taxon>
        <taxon>Crustacea</taxon>
        <taxon>Multicrustacea</taxon>
        <taxon>Malacostraca</taxon>
        <taxon>Eumalacostraca</taxon>
        <taxon>Eucarida</taxon>
        <taxon>Decapoda</taxon>
        <taxon>Pleocyemata</taxon>
        <taxon>Astacidea</taxon>
        <taxon>Parastacoidea</taxon>
        <taxon>Parastacidae</taxon>
        <taxon>Cherax</taxon>
    </lineage>
</organism>
<feature type="domain" description="Ig-like" evidence="1">
    <location>
        <begin position="61"/>
        <end position="111"/>
    </location>
</feature>
<feature type="non-terminal residue" evidence="2">
    <location>
        <position position="111"/>
    </location>
</feature>
<proteinExistence type="predicted"/>
<reference evidence="2 3" key="1">
    <citation type="journal article" date="2024" name="BMC Genomics">
        <title>Genome assembly of redclaw crayfish (Cherax quadricarinatus) provides insights into its immune adaptation and hypoxia tolerance.</title>
        <authorList>
            <person name="Liu Z."/>
            <person name="Zheng J."/>
            <person name="Li H."/>
            <person name="Fang K."/>
            <person name="Wang S."/>
            <person name="He J."/>
            <person name="Zhou D."/>
            <person name="Weng S."/>
            <person name="Chi M."/>
            <person name="Gu Z."/>
            <person name="He J."/>
            <person name="Li F."/>
            <person name="Wang M."/>
        </authorList>
    </citation>
    <scope>NUCLEOTIDE SEQUENCE [LARGE SCALE GENOMIC DNA]</scope>
    <source>
        <strain evidence="2">ZL_2023a</strain>
    </source>
</reference>